<evidence type="ECO:0000313" key="1">
    <source>
        <dbReference type="EnsemblMetazoa" id="Aqu2.1.15282_001"/>
    </source>
</evidence>
<accession>A0A1X7TK66</accession>
<organism evidence="1">
    <name type="scientific">Amphimedon queenslandica</name>
    <name type="common">Sponge</name>
    <dbReference type="NCBI Taxonomy" id="400682"/>
    <lineage>
        <taxon>Eukaryota</taxon>
        <taxon>Metazoa</taxon>
        <taxon>Porifera</taxon>
        <taxon>Demospongiae</taxon>
        <taxon>Heteroscleromorpha</taxon>
        <taxon>Haplosclerida</taxon>
        <taxon>Niphatidae</taxon>
        <taxon>Amphimedon</taxon>
    </lineage>
</organism>
<proteinExistence type="predicted"/>
<sequence length="181" mass="20942">MLMSNVTQSNEPYFYESAYLYFNDNSDSQLDSPIASAVDTNGTCYAAGVVDVSCIDRVEECNDDSDSEDDNFDNNRMYTNNRKLTLKWHCTDRCEALLKSEVSSIIEVRRYFDESIKELRKNLDACDNCPKSIMTRFLHVKEIDQVHEHNFCDNPNVTVIVKKNENGIEKYYNIQKLFVKG</sequence>
<name>A0A1X7TK66_AMPQE</name>
<dbReference type="InParanoid" id="A0A1X7TK66"/>
<dbReference type="AlphaFoldDB" id="A0A1X7TK66"/>
<reference evidence="1" key="1">
    <citation type="submission" date="2017-05" db="UniProtKB">
        <authorList>
            <consortium name="EnsemblMetazoa"/>
        </authorList>
    </citation>
    <scope>IDENTIFICATION</scope>
</reference>
<dbReference type="EnsemblMetazoa" id="Aqu2.1.15282_001">
    <property type="protein sequence ID" value="Aqu2.1.15282_001"/>
    <property type="gene ID" value="Aqu2.1.15282"/>
</dbReference>
<protein>
    <submittedName>
        <fullName evidence="1">Uncharacterized protein</fullName>
    </submittedName>
</protein>